<protein>
    <submittedName>
        <fullName evidence="1">Uncharacterized protein</fullName>
    </submittedName>
</protein>
<sequence>MLTSIMKHSFHLKISLFYIIESQQIFFKQLSFQNITNQFESIIIAIAVQQTDISYLRILQTNRNQVLSLQGCYDINLSNVTVRDAQDIILLQTQDYINTYIYPINNLTMSYFDISNSQNIGFIIQANQSTIFNSQFTNLNQTATNLINSKLSNIRIFECNFQSINLSQGYQILRLINFNNLLIEQIFHSIQQFVIKRQYI</sequence>
<dbReference type="InParanoid" id="W7XKT7"/>
<name>W7XKT7_TETTS</name>
<accession>W7XKT7</accession>
<evidence type="ECO:0000313" key="1">
    <source>
        <dbReference type="EMBL" id="EWS76791.1"/>
    </source>
</evidence>
<dbReference type="RefSeq" id="XP_012650674.1">
    <property type="nucleotide sequence ID" value="XM_012795220.1"/>
</dbReference>
<evidence type="ECO:0000313" key="2">
    <source>
        <dbReference type="Proteomes" id="UP000009168"/>
    </source>
</evidence>
<dbReference type="GeneID" id="24442659"/>
<reference evidence="2" key="1">
    <citation type="journal article" date="2006" name="PLoS Biol.">
        <title>Macronuclear genome sequence of the ciliate Tetrahymena thermophila, a model eukaryote.</title>
        <authorList>
            <person name="Eisen J.A."/>
            <person name="Coyne R.S."/>
            <person name="Wu M."/>
            <person name="Wu D."/>
            <person name="Thiagarajan M."/>
            <person name="Wortman J.R."/>
            <person name="Badger J.H."/>
            <person name="Ren Q."/>
            <person name="Amedeo P."/>
            <person name="Jones K.M."/>
            <person name="Tallon L.J."/>
            <person name="Delcher A.L."/>
            <person name="Salzberg S.L."/>
            <person name="Silva J.C."/>
            <person name="Haas B.J."/>
            <person name="Majoros W.H."/>
            <person name="Farzad M."/>
            <person name="Carlton J.M."/>
            <person name="Smith R.K. Jr."/>
            <person name="Garg J."/>
            <person name="Pearlman R.E."/>
            <person name="Karrer K.M."/>
            <person name="Sun L."/>
            <person name="Manning G."/>
            <person name="Elde N.C."/>
            <person name="Turkewitz A.P."/>
            <person name="Asai D.J."/>
            <person name="Wilkes D.E."/>
            <person name="Wang Y."/>
            <person name="Cai H."/>
            <person name="Collins K."/>
            <person name="Stewart B.A."/>
            <person name="Lee S.R."/>
            <person name="Wilamowska K."/>
            <person name="Weinberg Z."/>
            <person name="Ruzzo W.L."/>
            <person name="Wloga D."/>
            <person name="Gaertig J."/>
            <person name="Frankel J."/>
            <person name="Tsao C.-C."/>
            <person name="Gorovsky M.A."/>
            <person name="Keeling P.J."/>
            <person name="Waller R.F."/>
            <person name="Patron N.J."/>
            <person name="Cherry J.M."/>
            <person name="Stover N.A."/>
            <person name="Krieger C.J."/>
            <person name="del Toro C."/>
            <person name="Ryder H.F."/>
            <person name="Williamson S.C."/>
            <person name="Barbeau R.A."/>
            <person name="Hamilton E.P."/>
            <person name="Orias E."/>
        </authorList>
    </citation>
    <scope>NUCLEOTIDE SEQUENCE [LARGE SCALE GENOMIC DNA]</scope>
    <source>
        <strain evidence="2">SB210</strain>
    </source>
</reference>
<dbReference type="KEGG" id="tet:TTHERM_002653439"/>
<organism evidence="1 2">
    <name type="scientific">Tetrahymena thermophila (strain SB210)</name>
    <dbReference type="NCBI Taxonomy" id="312017"/>
    <lineage>
        <taxon>Eukaryota</taxon>
        <taxon>Sar</taxon>
        <taxon>Alveolata</taxon>
        <taxon>Ciliophora</taxon>
        <taxon>Intramacronucleata</taxon>
        <taxon>Oligohymenophorea</taxon>
        <taxon>Hymenostomatida</taxon>
        <taxon>Tetrahymenina</taxon>
        <taxon>Tetrahymenidae</taxon>
        <taxon>Tetrahymena</taxon>
    </lineage>
</organism>
<dbReference type="Proteomes" id="UP000009168">
    <property type="component" value="Unassembled WGS sequence"/>
</dbReference>
<proteinExistence type="predicted"/>
<gene>
    <name evidence="1" type="ORF">TTHERM_002653439</name>
</gene>
<dbReference type="AlphaFoldDB" id="W7XKT7"/>
<keyword evidence="2" id="KW-1185">Reference proteome</keyword>
<dbReference type="EMBL" id="GG662926">
    <property type="protein sequence ID" value="EWS76791.1"/>
    <property type="molecule type" value="Genomic_DNA"/>
</dbReference>